<organism evidence="7 8">
    <name type="scientific">Klebsormidium nitens</name>
    <name type="common">Green alga</name>
    <name type="synonym">Ulothrix nitens</name>
    <dbReference type="NCBI Taxonomy" id="105231"/>
    <lineage>
        <taxon>Eukaryota</taxon>
        <taxon>Viridiplantae</taxon>
        <taxon>Streptophyta</taxon>
        <taxon>Klebsormidiophyceae</taxon>
        <taxon>Klebsormidiales</taxon>
        <taxon>Klebsormidiaceae</taxon>
        <taxon>Klebsormidium</taxon>
    </lineage>
</organism>
<evidence type="ECO:0000256" key="3">
    <source>
        <dbReference type="ARBA" id="ARBA00022833"/>
    </source>
</evidence>
<keyword evidence="1 4" id="KW-0479">Metal-binding</keyword>
<evidence type="ECO:0000256" key="5">
    <source>
        <dbReference type="SAM" id="MobiDB-lite"/>
    </source>
</evidence>
<evidence type="ECO:0000256" key="4">
    <source>
        <dbReference type="PROSITE-ProRule" id="PRU00207"/>
    </source>
</evidence>
<keyword evidence="8" id="KW-1185">Reference proteome</keyword>
<dbReference type="PROSITE" id="PS50145">
    <property type="entry name" value="ZF_TRAF"/>
    <property type="match status" value="1"/>
</dbReference>
<proteinExistence type="predicted"/>
<dbReference type="SUPFAM" id="SSF49599">
    <property type="entry name" value="TRAF domain-like"/>
    <property type="match status" value="1"/>
</dbReference>
<evidence type="ECO:0000259" key="6">
    <source>
        <dbReference type="PROSITE" id="PS50145"/>
    </source>
</evidence>
<name>A0A1Y1IC78_KLENI</name>
<dbReference type="Pfam" id="PF02176">
    <property type="entry name" value="zf-TRAF"/>
    <property type="match status" value="1"/>
</dbReference>
<feature type="region of interest" description="Disordered" evidence="5">
    <location>
        <begin position="1"/>
        <end position="30"/>
    </location>
</feature>
<dbReference type="InterPro" id="IPR013083">
    <property type="entry name" value="Znf_RING/FYVE/PHD"/>
</dbReference>
<dbReference type="Gene3D" id="3.30.40.10">
    <property type="entry name" value="Zinc/RING finger domain, C3HC4 (zinc finger)"/>
    <property type="match status" value="1"/>
</dbReference>
<keyword evidence="2 4" id="KW-0863">Zinc-finger</keyword>
<evidence type="ECO:0000256" key="2">
    <source>
        <dbReference type="ARBA" id="ARBA00022771"/>
    </source>
</evidence>
<dbReference type="PANTHER" id="PTHR10131:SF157">
    <property type="entry name" value="RECEPTOR-ASSOCIATED FACTOR, PUTATIVE-RELATED"/>
    <property type="match status" value="1"/>
</dbReference>
<sequence>MAIMRLQFEESPPERASSQPMPINGKAAEPHVSSDGVHSCAASWRQLACNGLSLHQRIVGGAQRMPPKLNLDATTEGEGSALDGGDDIMGVGRGGGKDQLMAEALGCLNGTVPVEVWPDGQKCLAFETLGAPPGAEGEVCCELCGRTHPARQLAAHILRQCANVDVACPKPNCGWKGRRMFLKTHLSEVCAFVVVPCSFAASGCPARVPRGKLKSHLIEDIGNHLLLVAHENSQLRARLHRMGSAQTLLQTRVDNLETVVLVDHEEDDAADAAASEGSSA</sequence>
<dbReference type="STRING" id="105231.A0A1Y1IC78"/>
<dbReference type="InterPro" id="IPR001293">
    <property type="entry name" value="Znf_TRAF"/>
</dbReference>
<accession>A0A1Y1IC78</accession>
<protein>
    <submittedName>
        <fullName evidence="7">Traf Zinc finger domain containing protein</fullName>
    </submittedName>
</protein>
<evidence type="ECO:0000313" key="7">
    <source>
        <dbReference type="EMBL" id="GAQ87572.1"/>
    </source>
</evidence>
<dbReference type="PANTHER" id="PTHR10131">
    <property type="entry name" value="TNF RECEPTOR ASSOCIATED FACTOR"/>
    <property type="match status" value="1"/>
</dbReference>
<evidence type="ECO:0000313" key="8">
    <source>
        <dbReference type="Proteomes" id="UP000054558"/>
    </source>
</evidence>
<dbReference type="GO" id="GO:0008270">
    <property type="term" value="F:zinc ion binding"/>
    <property type="evidence" value="ECO:0007669"/>
    <property type="project" value="UniProtKB-KW"/>
</dbReference>
<evidence type="ECO:0000256" key="1">
    <source>
        <dbReference type="ARBA" id="ARBA00022723"/>
    </source>
</evidence>
<keyword evidence="3 4" id="KW-0862">Zinc</keyword>
<reference evidence="7 8" key="1">
    <citation type="journal article" date="2014" name="Nat. Commun.">
        <title>Klebsormidium flaccidum genome reveals primary factors for plant terrestrial adaptation.</title>
        <authorList>
            <person name="Hori K."/>
            <person name="Maruyama F."/>
            <person name="Fujisawa T."/>
            <person name="Togashi T."/>
            <person name="Yamamoto N."/>
            <person name="Seo M."/>
            <person name="Sato S."/>
            <person name="Yamada T."/>
            <person name="Mori H."/>
            <person name="Tajima N."/>
            <person name="Moriyama T."/>
            <person name="Ikeuchi M."/>
            <person name="Watanabe M."/>
            <person name="Wada H."/>
            <person name="Kobayashi K."/>
            <person name="Saito M."/>
            <person name="Masuda T."/>
            <person name="Sasaki-Sekimoto Y."/>
            <person name="Mashiguchi K."/>
            <person name="Awai K."/>
            <person name="Shimojima M."/>
            <person name="Masuda S."/>
            <person name="Iwai M."/>
            <person name="Nobusawa T."/>
            <person name="Narise T."/>
            <person name="Kondo S."/>
            <person name="Saito H."/>
            <person name="Sato R."/>
            <person name="Murakawa M."/>
            <person name="Ihara Y."/>
            <person name="Oshima-Yamada Y."/>
            <person name="Ohtaka K."/>
            <person name="Satoh M."/>
            <person name="Sonobe K."/>
            <person name="Ishii M."/>
            <person name="Ohtani R."/>
            <person name="Kanamori-Sato M."/>
            <person name="Honoki R."/>
            <person name="Miyazaki D."/>
            <person name="Mochizuki H."/>
            <person name="Umetsu J."/>
            <person name="Higashi K."/>
            <person name="Shibata D."/>
            <person name="Kamiya Y."/>
            <person name="Sato N."/>
            <person name="Nakamura Y."/>
            <person name="Tabata S."/>
            <person name="Ida S."/>
            <person name="Kurokawa K."/>
            <person name="Ohta H."/>
        </authorList>
    </citation>
    <scope>NUCLEOTIDE SEQUENCE [LARGE SCALE GENOMIC DNA]</scope>
    <source>
        <strain evidence="7 8">NIES-2285</strain>
    </source>
</reference>
<dbReference type="EMBL" id="DF237311">
    <property type="protein sequence ID" value="GAQ87572.1"/>
    <property type="molecule type" value="Genomic_DNA"/>
</dbReference>
<feature type="domain" description="TRAF-type" evidence="6">
    <location>
        <begin position="155"/>
        <end position="214"/>
    </location>
</feature>
<dbReference type="AlphaFoldDB" id="A0A1Y1IC78"/>
<feature type="zinc finger region" description="TRAF-type" evidence="4">
    <location>
        <begin position="155"/>
        <end position="214"/>
    </location>
</feature>
<dbReference type="Proteomes" id="UP000054558">
    <property type="component" value="Unassembled WGS sequence"/>
</dbReference>
<gene>
    <name evidence="7" type="ORF">KFL_003620030</name>
</gene>